<dbReference type="SUPFAM" id="SSF116726">
    <property type="entry name" value="TrkA C-terminal domain-like"/>
    <property type="match status" value="1"/>
</dbReference>
<keyword evidence="4" id="KW-1185">Reference proteome</keyword>
<feature type="domain" description="RCK C-terminal" evidence="2">
    <location>
        <begin position="139"/>
        <end position="233"/>
    </location>
</feature>
<protein>
    <recommendedName>
        <fullName evidence="2">RCK C-terminal domain-containing protein</fullName>
    </recommendedName>
</protein>
<dbReference type="OrthoDB" id="9776294at2"/>
<evidence type="ECO:0000256" key="1">
    <source>
        <dbReference type="SAM" id="MobiDB-lite"/>
    </source>
</evidence>
<comment type="caution">
    <text evidence="3">The sequence shown here is derived from an EMBL/GenBank/DDBJ whole genome shotgun (WGS) entry which is preliminary data.</text>
</comment>
<proteinExistence type="predicted"/>
<dbReference type="Pfam" id="PF02254">
    <property type="entry name" value="TrkA_N"/>
    <property type="match status" value="1"/>
</dbReference>
<dbReference type="Gene3D" id="3.40.50.720">
    <property type="entry name" value="NAD(P)-binding Rossmann-like Domain"/>
    <property type="match status" value="1"/>
</dbReference>
<accession>A0A316TQ49</accession>
<dbReference type="GO" id="GO:0008324">
    <property type="term" value="F:monoatomic cation transmembrane transporter activity"/>
    <property type="evidence" value="ECO:0007669"/>
    <property type="project" value="InterPro"/>
</dbReference>
<dbReference type="InterPro" id="IPR036721">
    <property type="entry name" value="RCK_C_sf"/>
</dbReference>
<dbReference type="InterPro" id="IPR003148">
    <property type="entry name" value="RCK_N"/>
</dbReference>
<dbReference type="InterPro" id="IPR050721">
    <property type="entry name" value="Trk_Ktr_HKT_K-transport"/>
</dbReference>
<organism evidence="3 4">
    <name type="scientific">Rhodohalobacter mucosus</name>
    <dbReference type="NCBI Taxonomy" id="2079485"/>
    <lineage>
        <taxon>Bacteria</taxon>
        <taxon>Pseudomonadati</taxon>
        <taxon>Balneolota</taxon>
        <taxon>Balneolia</taxon>
        <taxon>Balneolales</taxon>
        <taxon>Balneolaceae</taxon>
        <taxon>Rhodohalobacter</taxon>
    </lineage>
</organism>
<dbReference type="Gene3D" id="3.30.70.1450">
    <property type="entry name" value="Regulator of K+ conductance, C-terminal domain"/>
    <property type="match status" value="1"/>
</dbReference>
<gene>
    <name evidence="3" type="ORF">DDZ15_08335</name>
</gene>
<dbReference type="PANTHER" id="PTHR43833:SF7">
    <property type="entry name" value="KTR SYSTEM POTASSIUM UPTAKE PROTEIN C"/>
    <property type="match status" value="1"/>
</dbReference>
<reference evidence="3 4" key="1">
    <citation type="submission" date="2018-05" db="EMBL/GenBank/DDBJ databases">
        <title>Rhodohalobacter halophilus gen. nov., sp. nov., a moderately halophilic member of the family Balneolaceae.</title>
        <authorList>
            <person name="Liu Z.-W."/>
        </authorList>
    </citation>
    <scope>NUCLEOTIDE SEQUENCE [LARGE SCALE GENOMIC DNA]</scope>
    <source>
        <strain evidence="3 4">8A47</strain>
    </source>
</reference>
<sequence length="233" mass="25787">MPAETTPQIAVIGLGVFGMALVKTLAKEGANVIAIDKDMNRLNEIKDITSNAISFDSTDSEQLKSHGITQADIAVIAIGEDFEPVVLISMELINAGVPQVYARANSATQEQILTKIGVTEIIHPERQVAEKMGVSLHRKGIEDLLELEEGLTVMEMDVPESMTNHTLQELNLRKRYGINVLIIKRPDDEQPDEDAETRYRPLGIPDGETRLEKGDKFIILGKKEDSQKMIDIN</sequence>
<dbReference type="InterPro" id="IPR036291">
    <property type="entry name" value="NAD(P)-bd_dom_sf"/>
</dbReference>
<dbReference type="AlphaFoldDB" id="A0A316TQ49"/>
<feature type="region of interest" description="Disordered" evidence="1">
    <location>
        <begin position="187"/>
        <end position="207"/>
    </location>
</feature>
<dbReference type="RefSeq" id="WP_109646635.1">
    <property type="nucleotide sequence ID" value="NZ_QGGB01000006.1"/>
</dbReference>
<name>A0A316TQ49_9BACT</name>
<evidence type="ECO:0000313" key="4">
    <source>
        <dbReference type="Proteomes" id="UP000245533"/>
    </source>
</evidence>
<dbReference type="PROSITE" id="PS51202">
    <property type="entry name" value="RCK_C"/>
    <property type="match status" value="1"/>
</dbReference>
<evidence type="ECO:0000313" key="3">
    <source>
        <dbReference type="EMBL" id="PWN06520.1"/>
    </source>
</evidence>
<dbReference type="PANTHER" id="PTHR43833">
    <property type="entry name" value="POTASSIUM CHANNEL PROTEIN 2-RELATED-RELATED"/>
    <property type="match status" value="1"/>
</dbReference>
<dbReference type="GO" id="GO:0006813">
    <property type="term" value="P:potassium ion transport"/>
    <property type="evidence" value="ECO:0007669"/>
    <property type="project" value="InterPro"/>
</dbReference>
<dbReference type="InterPro" id="IPR006037">
    <property type="entry name" value="RCK_C"/>
</dbReference>
<dbReference type="SUPFAM" id="SSF51735">
    <property type="entry name" value="NAD(P)-binding Rossmann-fold domains"/>
    <property type="match status" value="1"/>
</dbReference>
<evidence type="ECO:0000259" key="2">
    <source>
        <dbReference type="PROSITE" id="PS51202"/>
    </source>
</evidence>
<dbReference type="Proteomes" id="UP000245533">
    <property type="component" value="Unassembled WGS sequence"/>
</dbReference>
<dbReference type="EMBL" id="QGGB01000006">
    <property type="protein sequence ID" value="PWN06520.1"/>
    <property type="molecule type" value="Genomic_DNA"/>
</dbReference>